<dbReference type="Gene3D" id="1.20.58.160">
    <property type="match status" value="1"/>
</dbReference>
<keyword evidence="3 4" id="KW-0653">Protein transport</keyword>
<feature type="region of interest" description="Disordered" evidence="5">
    <location>
        <begin position="455"/>
        <end position="491"/>
    </location>
</feature>
<evidence type="ECO:0000256" key="1">
    <source>
        <dbReference type="ARBA" id="ARBA00007708"/>
    </source>
</evidence>
<dbReference type="GO" id="GO:0035091">
    <property type="term" value="F:phosphatidylinositol binding"/>
    <property type="evidence" value="ECO:0007669"/>
    <property type="project" value="InterPro"/>
</dbReference>
<evidence type="ECO:0000256" key="2">
    <source>
        <dbReference type="ARBA" id="ARBA00022448"/>
    </source>
</evidence>
<evidence type="ECO:0000259" key="7">
    <source>
        <dbReference type="PROSITE" id="PS50909"/>
    </source>
</evidence>
<name>A0A8C1I0E4_CYPCA</name>
<dbReference type="GO" id="GO:0043130">
    <property type="term" value="F:ubiquitin binding"/>
    <property type="evidence" value="ECO:0007669"/>
    <property type="project" value="InterPro"/>
</dbReference>
<keyword evidence="9" id="KW-1185">Reference proteome</keyword>
<evidence type="ECO:0000313" key="9">
    <source>
        <dbReference type="Proteomes" id="UP001108240"/>
    </source>
</evidence>
<proteinExistence type="inferred from homology"/>
<dbReference type="SMART" id="SM00288">
    <property type="entry name" value="VHS"/>
    <property type="match status" value="1"/>
</dbReference>
<reference evidence="8" key="2">
    <citation type="submission" date="2025-09" db="UniProtKB">
        <authorList>
            <consortium name="Ensembl"/>
        </authorList>
    </citation>
    <scope>IDENTIFICATION</scope>
</reference>
<evidence type="ECO:0000256" key="5">
    <source>
        <dbReference type="SAM" id="MobiDB-lite"/>
    </source>
</evidence>
<dbReference type="InterPro" id="IPR008942">
    <property type="entry name" value="ENTH_VHS"/>
</dbReference>
<dbReference type="GO" id="GO:0030276">
    <property type="term" value="F:clathrin binding"/>
    <property type="evidence" value="ECO:0007669"/>
    <property type="project" value="TreeGrafter"/>
</dbReference>
<dbReference type="SUPFAM" id="SSF48464">
    <property type="entry name" value="ENTH/VHS domain"/>
    <property type="match status" value="1"/>
</dbReference>
<dbReference type="PIRSF" id="PIRSF036948">
    <property type="entry name" value="TOM1"/>
    <property type="match status" value="1"/>
</dbReference>
<dbReference type="FunFam" id="1.20.58.160:FF:000001">
    <property type="entry name" value="TOM1-like protein 2 isoform X1"/>
    <property type="match status" value="1"/>
</dbReference>
<dbReference type="InterPro" id="IPR002014">
    <property type="entry name" value="VHS_dom"/>
</dbReference>
<dbReference type="GO" id="GO:0005768">
    <property type="term" value="C:endosome"/>
    <property type="evidence" value="ECO:0007669"/>
    <property type="project" value="TreeGrafter"/>
</dbReference>
<dbReference type="GO" id="GO:0015031">
    <property type="term" value="P:protein transport"/>
    <property type="evidence" value="ECO:0007669"/>
    <property type="project" value="UniProtKB-UniRule"/>
</dbReference>
<feature type="compositionally biased region" description="Low complexity" evidence="5">
    <location>
        <begin position="186"/>
        <end position="201"/>
    </location>
</feature>
<dbReference type="GO" id="GO:0016020">
    <property type="term" value="C:membrane"/>
    <property type="evidence" value="ECO:0007669"/>
    <property type="project" value="TreeGrafter"/>
</dbReference>
<dbReference type="GO" id="GO:0007165">
    <property type="term" value="P:signal transduction"/>
    <property type="evidence" value="ECO:0007669"/>
    <property type="project" value="TreeGrafter"/>
</dbReference>
<dbReference type="Pfam" id="PF03127">
    <property type="entry name" value="GAT"/>
    <property type="match status" value="1"/>
</dbReference>
<dbReference type="PANTHER" id="PTHR13856">
    <property type="entry name" value="VHS DOMAIN CONTAINING PROTEIN FAMILY"/>
    <property type="match status" value="1"/>
</dbReference>
<dbReference type="InterPro" id="IPR014645">
    <property type="entry name" value="TOM1"/>
</dbReference>
<dbReference type="SUPFAM" id="SSF89009">
    <property type="entry name" value="GAT-like domain"/>
    <property type="match status" value="1"/>
</dbReference>
<dbReference type="PROSITE" id="PS50179">
    <property type="entry name" value="VHS"/>
    <property type="match status" value="1"/>
</dbReference>
<feature type="domain" description="VHS" evidence="6">
    <location>
        <begin position="20"/>
        <end position="152"/>
    </location>
</feature>
<dbReference type="AlphaFoldDB" id="A0A8C1I0E4"/>
<dbReference type="Ensembl" id="ENSCCRT00000096108.2">
    <property type="protein sequence ID" value="ENSCCRP00000088477.2"/>
    <property type="gene ID" value="ENSCCRG00000048098.2"/>
</dbReference>
<dbReference type="InterPro" id="IPR038425">
    <property type="entry name" value="GAT_sf"/>
</dbReference>
<evidence type="ECO:0000256" key="3">
    <source>
        <dbReference type="ARBA" id="ARBA00022927"/>
    </source>
</evidence>
<evidence type="ECO:0000259" key="6">
    <source>
        <dbReference type="PROSITE" id="PS50179"/>
    </source>
</evidence>
<dbReference type="PROSITE" id="PS50909">
    <property type="entry name" value="GAT"/>
    <property type="match status" value="1"/>
</dbReference>
<dbReference type="FunFam" id="1.25.40.90:FF:000003">
    <property type="entry name" value="TOM1-like protein 2 isoform X1"/>
    <property type="match status" value="1"/>
</dbReference>
<dbReference type="InterPro" id="IPR004152">
    <property type="entry name" value="GAT_dom"/>
</dbReference>
<protein>
    <submittedName>
        <fullName evidence="8">Target of myb1 like 2 membrane trafficking protein</fullName>
    </submittedName>
</protein>
<organism evidence="8 9">
    <name type="scientific">Cyprinus carpio carpio</name>
    <dbReference type="NCBI Taxonomy" id="630221"/>
    <lineage>
        <taxon>Eukaryota</taxon>
        <taxon>Metazoa</taxon>
        <taxon>Chordata</taxon>
        <taxon>Craniata</taxon>
        <taxon>Vertebrata</taxon>
        <taxon>Euteleostomi</taxon>
        <taxon>Actinopterygii</taxon>
        <taxon>Neopterygii</taxon>
        <taxon>Teleostei</taxon>
        <taxon>Ostariophysi</taxon>
        <taxon>Cypriniformes</taxon>
        <taxon>Cyprinidae</taxon>
        <taxon>Cyprininae</taxon>
        <taxon>Cyprinus</taxon>
    </lineage>
</organism>
<dbReference type="Proteomes" id="UP001108240">
    <property type="component" value="Unplaced"/>
</dbReference>
<keyword evidence="2 4" id="KW-0813">Transport</keyword>
<reference evidence="8" key="1">
    <citation type="submission" date="2025-08" db="UniProtKB">
        <authorList>
            <consortium name="Ensembl"/>
        </authorList>
    </citation>
    <scope>IDENTIFICATION</scope>
</reference>
<dbReference type="Gene3D" id="1.25.40.90">
    <property type="match status" value="1"/>
</dbReference>
<accession>A0A8C1I0E4</accession>
<feature type="region of interest" description="Disordered" evidence="5">
    <location>
        <begin position="162"/>
        <end position="216"/>
    </location>
</feature>
<feature type="domain" description="GAT" evidence="7">
    <location>
        <begin position="220"/>
        <end position="308"/>
    </location>
</feature>
<sequence>MEFLLGNPYSTPVGQCIEKATDGSLQNEDWTLNMEICDIINETEEGPKDAMRAVKKRLNGNRNFREVMLALTVLETCVKNCGHRFHVHVANRDFIEGVLVKIITPKTNPPAIVQDKVLSLIQAWADAFRSSPDLTGVVHIYEDLKRKGVEFPMADLDALSPIHTPQRGVPEVDPGTHKYKAPAQPSTASQTASKPAAAATADFNPTQIPPVSGPITANPEQIARLRSELDIVRGNIKVMSEMLTEMVPGQEDTSDLELLQELNRTCRAMQHRVVELISRVSNEEVTEELLHVNDDLNNIFLFPRQALSDSFPLISLPFTTPTRTPTSTLQPPAPAPAAAAAASLSTQLAGLEVGADSVSSTLSSLTAHNPQDDFDMFAHTRSSSLADQRKNVKYEEPQALEGLASALDIRQQNATGIPVSQSSVMDDIEEWLFDSCSPDVSLEFDKFLEERAKAADQASPLAAAGEPRPPVSASSSNRRRTQQTEDNLFAL</sequence>
<dbReference type="Pfam" id="PF00790">
    <property type="entry name" value="VHS"/>
    <property type="match status" value="1"/>
</dbReference>
<comment type="similarity">
    <text evidence="1 4">Belongs to the TOM1 family.</text>
</comment>
<evidence type="ECO:0000256" key="4">
    <source>
        <dbReference type="PIRNR" id="PIRNR036948"/>
    </source>
</evidence>
<evidence type="ECO:0000313" key="8">
    <source>
        <dbReference type="Ensembl" id="ENSCCRP00000088477.2"/>
    </source>
</evidence>
<dbReference type="GeneTree" id="ENSGT00940000156940"/>
<dbReference type="PANTHER" id="PTHR13856:SF31">
    <property type="entry name" value="TOM1-LIKE PROTEIN 2"/>
    <property type="match status" value="1"/>
</dbReference>